<keyword evidence="3" id="KW-1185">Reference proteome</keyword>
<sequence>MIASLTGLLLWGTTGATLAAAGWKKNRLLIAAGALLILGSPWLLGLLSMPSLATLGLACGVLFKQKLRPVLAGWLLISGIALYSSALGFWAFDVYALGYAPQVLLIWCAISLALAWQQGHKALAVAWLLALALFPLGVLESANLWDALLDPMAMITGAVALLLRLKSRPD</sequence>
<evidence type="ECO:0000313" key="3">
    <source>
        <dbReference type="Proteomes" id="UP000712570"/>
    </source>
</evidence>
<feature type="transmembrane region" description="Helical" evidence="1">
    <location>
        <begin position="43"/>
        <end position="63"/>
    </location>
</feature>
<keyword evidence="1" id="KW-0472">Membrane</keyword>
<gene>
    <name evidence="2" type="ORF">HA050_17185</name>
</gene>
<keyword evidence="1" id="KW-0812">Transmembrane</keyword>
<evidence type="ECO:0000313" key="2">
    <source>
        <dbReference type="EMBL" id="NHQ87845.1"/>
    </source>
</evidence>
<dbReference type="EMBL" id="JAAOLX010000009">
    <property type="protein sequence ID" value="NHQ87845.1"/>
    <property type="molecule type" value="Genomic_DNA"/>
</dbReference>
<feature type="transmembrane region" description="Helical" evidence="1">
    <location>
        <begin position="123"/>
        <end position="142"/>
    </location>
</feature>
<comment type="caution">
    <text evidence="2">The sequence shown here is derived from an EMBL/GenBank/DDBJ whole genome shotgun (WGS) entry which is preliminary data.</text>
</comment>
<protein>
    <recommendedName>
        <fullName evidence="4">DUF2157 domain-containing protein</fullName>
    </recommendedName>
</protein>
<feature type="transmembrane region" description="Helical" evidence="1">
    <location>
        <begin position="98"/>
        <end position="116"/>
    </location>
</feature>
<evidence type="ECO:0000256" key="1">
    <source>
        <dbReference type="SAM" id="Phobius"/>
    </source>
</evidence>
<accession>A0ABX0KT55</accession>
<proteinExistence type="predicted"/>
<evidence type="ECO:0008006" key="4">
    <source>
        <dbReference type="Google" id="ProtNLM"/>
    </source>
</evidence>
<organism evidence="2 3">
    <name type="scientific">Iodobacter violaceini</name>
    <dbReference type="NCBI Taxonomy" id="3044271"/>
    <lineage>
        <taxon>Bacteria</taxon>
        <taxon>Pseudomonadati</taxon>
        <taxon>Pseudomonadota</taxon>
        <taxon>Betaproteobacteria</taxon>
        <taxon>Neisseriales</taxon>
        <taxon>Chitinibacteraceae</taxon>
        <taxon>Iodobacter</taxon>
    </lineage>
</organism>
<dbReference type="RefSeq" id="WP_166828853.1">
    <property type="nucleotide sequence ID" value="NZ_JAAOLX010000009.1"/>
</dbReference>
<feature type="transmembrane region" description="Helical" evidence="1">
    <location>
        <begin position="70"/>
        <end position="92"/>
    </location>
</feature>
<dbReference type="Proteomes" id="UP000712570">
    <property type="component" value="Unassembled WGS sequence"/>
</dbReference>
<name>A0ABX0KT55_9NEIS</name>
<reference evidence="2 3" key="1">
    <citation type="submission" date="2020-03" db="EMBL/GenBank/DDBJ databases">
        <title>Draft genome sequence of environmentally isolated violet-colored cultures.</title>
        <authorList>
            <person name="Wilson H.S."/>
        </authorList>
    </citation>
    <scope>NUCLEOTIDE SEQUENCE [LARGE SCALE GENOMIC DNA]</scope>
    <source>
        <strain evidence="2 3">HSC-16F04</strain>
    </source>
</reference>
<keyword evidence="1" id="KW-1133">Transmembrane helix</keyword>